<protein>
    <submittedName>
        <fullName evidence="3">Secreted protein</fullName>
    </submittedName>
</protein>
<evidence type="ECO:0000313" key="2">
    <source>
        <dbReference type="Proteomes" id="UP000271162"/>
    </source>
</evidence>
<dbReference type="WBParaSite" id="NBR_0000658501-mRNA-1">
    <property type="protein sequence ID" value="NBR_0000658501-mRNA-1"/>
    <property type="gene ID" value="NBR_0000658501"/>
</dbReference>
<reference evidence="3" key="1">
    <citation type="submission" date="2017-02" db="UniProtKB">
        <authorList>
            <consortium name="WormBaseParasite"/>
        </authorList>
    </citation>
    <scope>IDENTIFICATION</scope>
</reference>
<keyword evidence="2" id="KW-1185">Reference proteome</keyword>
<dbReference type="AlphaFoldDB" id="A0A0N4XV06"/>
<evidence type="ECO:0000313" key="1">
    <source>
        <dbReference type="EMBL" id="VDL70175.1"/>
    </source>
</evidence>
<proteinExistence type="predicted"/>
<name>A0A0N4XV06_NIPBR</name>
<dbReference type="EMBL" id="UYSL01019811">
    <property type="protein sequence ID" value="VDL70175.1"/>
    <property type="molecule type" value="Genomic_DNA"/>
</dbReference>
<dbReference type="Proteomes" id="UP000271162">
    <property type="component" value="Unassembled WGS sequence"/>
</dbReference>
<organism evidence="3">
    <name type="scientific">Nippostrongylus brasiliensis</name>
    <name type="common">Rat hookworm</name>
    <dbReference type="NCBI Taxonomy" id="27835"/>
    <lineage>
        <taxon>Eukaryota</taxon>
        <taxon>Metazoa</taxon>
        <taxon>Ecdysozoa</taxon>
        <taxon>Nematoda</taxon>
        <taxon>Chromadorea</taxon>
        <taxon>Rhabditida</taxon>
        <taxon>Rhabditina</taxon>
        <taxon>Rhabditomorpha</taxon>
        <taxon>Strongyloidea</taxon>
        <taxon>Heligmosomidae</taxon>
        <taxon>Nippostrongylus</taxon>
    </lineage>
</organism>
<evidence type="ECO:0000313" key="3">
    <source>
        <dbReference type="WBParaSite" id="NBR_0000658501-mRNA-1"/>
    </source>
</evidence>
<sequence>MCRLVPILMICRRIIVIADYSMAVIFALFCRCASFTMSAAECSQLSSIGVYAQSEHIADGKYPENFFLISVTIGKRLKIECDW</sequence>
<accession>A0A0N4XV06</accession>
<gene>
    <name evidence="1" type="ORF">NBR_LOCUS6586</name>
</gene>
<reference evidence="1 2" key="2">
    <citation type="submission" date="2018-11" db="EMBL/GenBank/DDBJ databases">
        <authorList>
            <consortium name="Pathogen Informatics"/>
        </authorList>
    </citation>
    <scope>NUCLEOTIDE SEQUENCE [LARGE SCALE GENOMIC DNA]</scope>
</reference>